<evidence type="ECO:0000313" key="6">
    <source>
        <dbReference type="Proteomes" id="UP000243498"/>
    </source>
</evidence>
<dbReference type="InterPro" id="IPR015815">
    <property type="entry name" value="HIBADH-related"/>
</dbReference>
<organism evidence="5 6">
    <name type="scientific">Metarhizium rileyi (strain RCEF 4871)</name>
    <name type="common">Nomuraea rileyi</name>
    <dbReference type="NCBI Taxonomy" id="1649241"/>
    <lineage>
        <taxon>Eukaryota</taxon>
        <taxon>Fungi</taxon>
        <taxon>Dikarya</taxon>
        <taxon>Ascomycota</taxon>
        <taxon>Pezizomycotina</taxon>
        <taxon>Sordariomycetes</taxon>
        <taxon>Hypocreomycetidae</taxon>
        <taxon>Hypocreales</taxon>
        <taxon>Clavicipitaceae</taxon>
        <taxon>Metarhizium</taxon>
    </lineage>
</organism>
<evidence type="ECO:0000256" key="2">
    <source>
        <dbReference type="ARBA" id="ARBA00023002"/>
    </source>
</evidence>
<dbReference type="GO" id="GO:0050661">
    <property type="term" value="F:NADP binding"/>
    <property type="evidence" value="ECO:0007669"/>
    <property type="project" value="InterPro"/>
</dbReference>
<comment type="similarity">
    <text evidence="1">Belongs to the HIBADH-related family. NP60 subfamily.</text>
</comment>
<dbReference type="OrthoDB" id="435038at2759"/>
<dbReference type="PIRSF" id="PIRSF000103">
    <property type="entry name" value="HIBADH"/>
    <property type="match status" value="1"/>
</dbReference>
<evidence type="ECO:0000313" key="5">
    <source>
        <dbReference type="EMBL" id="OAA44387.1"/>
    </source>
</evidence>
<dbReference type="InterPro" id="IPR008927">
    <property type="entry name" value="6-PGluconate_DH-like_C_sf"/>
</dbReference>
<keyword evidence="2" id="KW-0560">Oxidoreductase</keyword>
<evidence type="ECO:0000256" key="1">
    <source>
        <dbReference type="ARBA" id="ARBA00007598"/>
    </source>
</evidence>
<dbReference type="PANTHER" id="PTHR43580">
    <property type="entry name" value="OXIDOREDUCTASE GLYR1-RELATED"/>
    <property type="match status" value="1"/>
</dbReference>
<dbReference type="InterPro" id="IPR036291">
    <property type="entry name" value="NAD(P)-bd_dom_sf"/>
</dbReference>
<accession>A0A167EU23</accession>
<feature type="active site" evidence="3">
    <location>
        <position position="179"/>
    </location>
</feature>
<dbReference type="Gene3D" id="1.10.1040.10">
    <property type="entry name" value="N-(1-d-carboxylethyl)-l-norvaline Dehydrogenase, domain 2"/>
    <property type="match status" value="1"/>
</dbReference>
<dbReference type="SUPFAM" id="SSF51735">
    <property type="entry name" value="NAD(P)-binding Rossmann-fold domains"/>
    <property type="match status" value="1"/>
</dbReference>
<dbReference type="PANTHER" id="PTHR43580:SF3">
    <property type="entry name" value="6-PHOSPHOGLUCONATE DEHYDROGENASE FAMILY PROTEIN (AFU_ORTHOLOGUE AFUA_2G11600)"/>
    <property type="match status" value="1"/>
</dbReference>
<comment type="caution">
    <text evidence="5">The sequence shown here is derived from an EMBL/GenBank/DDBJ whole genome shotgun (WGS) entry which is preliminary data.</text>
</comment>
<dbReference type="Pfam" id="PF03446">
    <property type="entry name" value="NAD_binding_2"/>
    <property type="match status" value="1"/>
</dbReference>
<name>A0A167EU23_METRR</name>
<gene>
    <name evidence="5" type="ORF">NOR_04115</name>
</gene>
<dbReference type="STRING" id="1081105.A0A167EU23"/>
<feature type="domain" description="6-phosphogluconate dehydrogenase NADP-binding" evidence="4">
    <location>
        <begin position="7"/>
        <end position="159"/>
    </location>
</feature>
<reference evidence="5 6" key="1">
    <citation type="journal article" date="2016" name="Genome Biol. Evol.">
        <title>Divergent and convergent evolution of fungal pathogenicity.</title>
        <authorList>
            <person name="Shang Y."/>
            <person name="Xiao G."/>
            <person name="Zheng P."/>
            <person name="Cen K."/>
            <person name="Zhan S."/>
            <person name="Wang C."/>
        </authorList>
    </citation>
    <scope>NUCLEOTIDE SEQUENCE [LARGE SCALE GENOMIC DNA]</scope>
    <source>
        <strain evidence="5 6">RCEF 4871</strain>
    </source>
</reference>
<dbReference type="InterPro" id="IPR051265">
    <property type="entry name" value="HIBADH-related_NP60_sf"/>
</dbReference>
<dbReference type="Gene3D" id="3.40.50.720">
    <property type="entry name" value="NAD(P)-binding Rossmann-like Domain"/>
    <property type="match status" value="1"/>
</dbReference>
<dbReference type="SUPFAM" id="SSF48179">
    <property type="entry name" value="6-phosphogluconate dehydrogenase C-terminal domain-like"/>
    <property type="match status" value="1"/>
</dbReference>
<evidence type="ECO:0000256" key="3">
    <source>
        <dbReference type="PIRSR" id="PIRSR000103-1"/>
    </source>
</evidence>
<evidence type="ECO:0000259" key="4">
    <source>
        <dbReference type="Pfam" id="PF03446"/>
    </source>
</evidence>
<dbReference type="EMBL" id="AZHC01000010">
    <property type="protein sequence ID" value="OAA44387.1"/>
    <property type="molecule type" value="Genomic_DNA"/>
</dbReference>
<dbReference type="Proteomes" id="UP000243498">
    <property type="component" value="Unassembled WGS sequence"/>
</dbReference>
<dbReference type="InterPro" id="IPR013328">
    <property type="entry name" value="6PGD_dom2"/>
</dbReference>
<dbReference type="InterPro" id="IPR006115">
    <property type="entry name" value="6PGDH_NADP-bd"/>
</dbReference>
<dbReference type="GO" id="GO:0016491">
    <property type="term" value="F:oxidoreductase activity"/>
    <property type="evidence" value="ECO:0007669"/>
    <property type="project" value="UniProtKB-KW"/>
</dbReference>
<protein>
    <submittedName>
        <fullName evidence="5">6-phosphogluconate dehydrogenase 2</fullName>
    </submittedName>
</protein>
<proteinExistence type="inferred from homology"/>
<dbReference type="OMA" id="IFSCIAN"/>
<keyword evidence="6" id="KW-1185">Reference proteome</keyword>
<dbReference type="AlphaFoldDB" id="A0A167EU23"/>
<sequence length="307" mass="32432">MAPTLLWIGLGNMGRGMCKNIVAKGKLSSPLLLYNRSSKKAVDLAAKLPAGRAEVIASLKQAISKADIIFTCVADDDAVQHVFSVMLQTSVSGKLFIDCSTIHPDTTKSIAKDVTDAGGEFVAAPVFGAPAMADTGQLIGVLAGPRASVKKARPWFKGVVARAEIDLSDQPYSRATTLKVLGNTFVSSMVEQLAEAHVVVEKSGLGTDVFASVRLAPISRPIHSLLDPDAHRRLLQAPGTTVRCRLARKDARHAGSLAISAGTEMKTLEIADVHLAKVKLHCGEAGDIAGIYGAVREEAGLRFENDA</sequence>